<dbReference type="EMBL" id="MN739436">
    <property type="protein sequence ID" value="QHT04690.1"/>
    <property type="molecule type" value="Genomic_DNA"/>
</dbReference>
<evidence type="ECO:0000256" key="1">
    <source>
        <dbReference type="ARBA" id="ARBA00022723"/>
    </source>
</evidence>
<evidence type="ECO:0000313" key="5">
    <source>
        <dbReference type="EMBL" id="QHT04690.1"/>
    </source>
</evidence>
<keyword evidence="1" id="KW-0479">Metal-binding</keyword>
<dbReference type="AlphaFoldDB" id="A0A6C0CLB1"/>
<keyword evidence="3" id="KW-0862">Zinc</keyword>
<dbReference type="GO" id="GO:0008270">
    <property type="term" value="F:zinc ion binding"/>
    <property type="evidence" value="ECO:0007669"/>
    <property type="project" value="UniProtKB-KW"/>
</dbReference>
<dbReference type="Gene3D" id="4.10.1000.10">
    <property type="entry name" value="Zinc finger, CCCH-type"/>
    <property type="match status" value="2"/>
</dbReference>
<dbReference type="InterPro" id="IPR000571">
    <property type="entry name" value="Znf_CCCH"/>
</dbReference>
<feature type="domain" description="C3H1-type" evidence="4">
    <location>
        <begin position="61"/>
        <end position="95"/>
    </location>
</feature>
<dbReference type="SMART" id="SM00356">
    <property type="entry name" value="ZnF_C3H1"/>
    <property type="match status" value="3"/>
</dbReference>
<proteinExistence type="predicted"/>
<evidence type="ECO:0000256" key="2">
    <source>
        <dbReference type="ARBA" id="ARBA00022771"/>
    </source>
</evidence>
<evidence type="ECO:0000259" key="4">
    <source>
        <dbReference type="PROSITE" id="PS50103"/>
    </source>
</evidence>
<protein>
    <recommendedName>
        <fullName evidence="4">C3H1-type domain-containing protein</fullName>
    </recommendedName>
</protein>
<organism evidence="5">
    <name type="scientific">viral metagenome</name>
    <dbReference type="NCBI Taxonomy" id="1070528"/>
    <lineage>
        <taxon>unclassified sequences</taxon>
        <taxon>metagenomes</taxon>
        <taxon>organismal metagenomes</taxon>
    </lineage>
</organism>
<dbReference type="InterPro" id="IPR036855">
    <property type="entry name" value="Znf_CCCH_sf"/>
</dbReference>
<dbReference type="PROSITE" id="PS50103">
    <property type="entry name" value="ZF_C3H1"/>
    <property type="match status" value="2"/>
</dbReference>
<evidence type="ECO:0000256" key="3">
    <source>
        <dbReference type="ARBA" id="ARBA00022833"/>
    </source>
</evidence>
<reference evidence="5" key="1">
    <citation type="journal article" date="2020" name="Nature">
        <title>Giant virus diversity and host interactions through global metagenomics.</title>
        <authorList>
            <person name="Schulz F."/>
            <person name="Roux S."/>
            <person name="Paez-Espino D."/>
            <person name="Jungbluth S."/>
            <person name="Walsh D.A."/>
            <person name="Denef V.J."/>
            <person name="McMahon K.D."/>
            <person name="Konstantinidis K.T."/>
            <person name="Eloe-Fadrosh E.A."/>
            <person name="Kyrpides N.C."/>
            <person name="Woyke T."/>
        </authorList>
    </citation>
    <scope>NUCLEOTIDE SEQUENCE</scope>
    <source>
        <strain evidence="5">GVMAG-M-3300021343-4</strain>
    </source>
</reference>
<sequence length="168" mass="19434">MSRKEFLVPPWFKTEMCEFVKNGIVCQHASQCLYYHNEEQRRRPPVTGIINELGTKTYSWKYIPKWCKHLQPDSVGKMPKKCPFGDNCYYAHTLNEILYHPLLYKTRKCKNGLGCKRINVCAYVHILPDGSPALHASKNTYPPLPPPVILQNPRNINPYSILDSAKRS</sequence>
<dbReference type="PANTHER" id="PTHR14493">
    <property type="entry name" value="UNKEMPT FAMILY MEMBER"/>
    <property type="match status" value="1"/>
</dbReference>
<dbReference type="InterPro" id="IPR045234">
    <property type="entry name" value="Unkempt-like"/>
</dbReference>
<accession>A0A6C0CLB1</accession>
<keyword evidence="2" id="KW-0863">Zinc-finger</keyword>
<name>A0A6C0CLB1_9ZZZZ</name>
<dbReference type="SUPFAM" id="SSF90229">
    <property type="entry name" value="CCCH zinc finger"/>
    <property type="match status" value="1"/>
</dbReference>
<feature type="domain" description="C3H1-type" evidence="4">
    <location>
        <begin position="11"/>
        <end position="39"/>
    </location>
</feature>